<keyword evidence="3" id="KW-0238">DNA-binding</keyword>
<dbReference type="CDD" id="cd19974">
    <property type="entry name" value="PBP1_LacI-like"/>
    <property type="match status" value="1"/>
</dbReference>
<dbReference type="OrthoDB" id="2026446at2"/>
<dbReference type="EMBL" id="FODJ01000004">
    <property type="protein sequence ID" value="SEO15002.1"/>
    <property type="molecule type" value="Genomic_DNA"/>
</dbReference>
<gene>
    <name evidence="6" type="ORF">SAMN04488134_104110</name>
</gene>
<dbReference type="STRING" id="872970.SAMN04488134_104110"/>
<dbReference type="SUPFAM" id="SSF47413">
    <property type="entry name" value="lambda repressor-like DNA-binding domains"/>
    <property type="match status" value="1"/>
</dbReference>
<evidence type="ECO:0000256" key="2">
    <source>
        <dbReference type="ARBA" id="ARBA00023015"/>
    </source>
</evidence>
<protein>
    <submittedName>
        <fullName evidence="6">Transcriptional regulator, LacI family</fullName>
    </submittedName>
</protein>
<dbReference type="InterPro" id="IPR046335">
    <property type="entry name" value="LacI/GalR-like_sensor"/>
</dbReference>
<dbReference type="SUPFAM" id="SSF53822">
    <property type="entry name" value="Periplasmic binding protein-like I"/>
    <property type="match status" value="1"/>
</dbReference>
<evidence type="ECO:0000313" key="6">
    <source>
        <dbReference type="EMBL" id="SEO15002.1"/>
    </source>
</evidence>
<accession>A0A1H8MC44</accession>
<dbReference type="PANTHER" id="PTHR30146">
    <property type="entry name" value="LACI-RELATED TRANSCRIPTIONAL REPRESSOR"/>
    <property type="match status" value="1"/>
</dbReference>
<dbReference type="Proteomes" id="UP000199300">
    <property type="component" value="Unassembled WGS sequence"/>
</dbReference>
<dbReference type="Pfam" id="PF00356">
    <property type="entry name" value="LacI"/>
    <property type="match status" value="1"/>
</dbReference>
<dbReference type="RefSeq" id="WP_091496508.1">
    <property type="nucleotide sequence ID" value="NZ_FODJ01000004.1"/>
</dbReference>
<feature type="domain" description="HTH lacI-type" evidence="5">
    <location>
        <begin position="5"/>
        <end position="59"/>
    </location>
</feature>
<dbReference type="CDD" id="cd01392">
    <property type="entry name" value="HTH_LacI"/>
    <property type="match status" value="1"/>
</dbReference>
<keyword evidence="1" id="KW-0678">Repressor</keyword>
<evidence type="ECO:0000256" key="4">
    <source>
        <dbReference type="ARBA" id="ARBA00023163"/>
    </source>
</evidence>
<dbReference type="InterPro" id="IPR028082">
    <property type="entry name" value="Peripla_BP_I"/>
</dbReference>
<sequence>MKSNVTMKDIANKIGVSSVTISKALNDKEGVSEELKEKIKQLADEMGYRYNSMARSMKEGKTYNIGIVIPERFSGGISQSFYFEAYQYLSAKLEAHGYYGIMNVLTGVDEEALNLPRVYKEGKVDGFIFLGQINQNYLNRVKSINIPMVFLDFYDEHDDIDAIITDNFYGAYDLTNHLIHNGHSEIGFVGNLYSTSSIQDRFLGYYKSLLEHNIELDQAILINDRDSKGILMPLTLPKRLPTAFVCNCDQVANSLVKTLQEQGYSVPQDCSVVGFDNDIYATITDPQLTTVAIDIENMVNHAVRLMIKKVNGQNKVIGRTLVKGKIVKRDSVKNLQKL</sequence>
<evidence type="ECO:0000256" key="3">
    <source>
        <dbReference type="ARBA" id="ARBA00023125"/>
    </source>
</evidence>
<dbReference type="Gene3D" id="3.40.50.2300">
    <property type="match status" value="2"/>
</dbReference>
<dbReference type="GO" id="GO:0000976">
    <property type="term" value="F:transcription cis-regulatory region binding"/>
    <property type="evidence" value="ECO:0007669"/>
    <property type="project" value="TreeGrafter"/>
</dbReference>
<evidence type="ECO:0000256" key="1">
    <source>
        <dbReference type="ARBA" id="ARBA00022491"/>
    </source>
</evidence>
<dbReference type="InterPro" id="IPR010982">
    <property type="entry name" value="Lambda_DNA-bd_dom_sf"/>
</dbReference>
<dbReference type="PANTHER" id="PTHR30146:SF148">
    <property type="entry name" value="HTH-TYPE TRANSCRIPTIONAL REPRESSOR PURR-RELATED"/>
    <property type="match status" value="1"/>
</dbReference>
<name>A0A1H8MC44_9BACI</name>
<dbReference type="AlphaFoldDB" id="A0A1H8MC44"/>
<keyword evidence="4" id="KW-0804">Transcription</keyword>
<evidence type="ECO:0000313" key="7">
    <source>
        <dbReference type="Proteomes" id="UP000199300"/>
    </source>
</evidence>
<dbReference type="SMART" id="SM00354">
    <property type="entry name" value="HTH_LACI"/>
    <property type="match status" value="1"/>
</dbReference>
<dbReference type="Pfam" id="PF13377">
    <property type="entry name" value="Peripla_BP_3"/>
    <property type="match status" value="1"/>
</dbReference>
<dbReference type="Gene3D" id="1.10.260.40">
    <property type="entry name" value="lambda repressor-like DNA-binding domains"/>
    <property type="match status" value="1"/>
</dbReference>
<dbReference type="GO" id="GO:0003700">
    <property type="term" value="F:DNA-binding transcription factor activity"/>
    <property type="evidence" value="ECO:0007669"/>
    <property type="project" value="TreeGrafter"/>
</dbReference>
<reference evidence="6 7" key="1">
    <citation type="submission" date="2016-10" db="EMBL/GenBank/DDBJ databases">
        <authorList>
            <person name="de Groot N.N."/>
        </authorList>
    </citation>
    <scope>NUCLEOTIDE SEQUENCE [LARGE SCALE GENOMIC DNA]</scope>
    <source>
        <strain evidence="6 7">CGMCC 1.10434</strain>
    </source>
</reference>
<organism evidence="6 7">
    <name type="scientific">Amphibacillus marinus</name>
    <dbReference type="NCBI Taxonomy" id="872970"/>
    <lineage>
        <taxon>Bacteria</taxon>
        <taxon>Bacillati</taxon>
        <taxon>Bacillota</taxon>
        <taxon>Bacilli</taxon>
        <taxon>Bacillales</taxon>
        <taxon>Bacillaceae</taxon>
        <taxon>Amphibacillus</taxon>
    </lineage>
</organism>
<keyword evidence="7" id="KW-1185">Reference proteome</keyword>
<dbReference type="InterPro" id="IPR000843">
    <property type="entry name" value="HTH_LacI"/>
</dbReference>
<evidence type="ECO:0000259" key="5">
    <source>
        <dbReference type="PROSITE" id="PS50932"/>
    </source>
</evidence>
<keyword evidence="2" id="KW-0805">Transcription regulation</keyword>
<proteinExistence type="predicted"/>
<dbReference type="PROSITE" id="PS50932">
    <property type="entry name" value="HTH_LACI_2"/>
    <property type="match status" value="1"/>
</dbReference>